<dbReference type="Proteomes" id="UP001446871">
    <property type="component" value="Unassembled WGS sequence"/>
</dbReference>
<comment type="caution">
    <text evidence="2">The sequence shown here is derived from an EMBL/GenBank/DDBJ whole genome shotgun (WGS) entry which is preliminary data.</text>
</comment>
<evidence type="ECO:0000313" key="2">
    <source>
        <dbReference type="EMBL" id="KAK8082486.1"/>
    </source>
</evidence>
<dbReference type="SUPFAM" id="SSF56784">
    <property type="entry name" value="HAD-like"/>
    <property type="match status" value="1"/>
</dbReference>
<evidence type="ECO:0000256" key="1">
    <source>
        <dbReference type="SAM" id="MobiDB-lite"/>
    </source>
</evidence>
<reference evidence="2 3" key="1">
    <citation type="submission" date="2023-01" db="EMBL/GenBank/DDBJ databases">
        <title>Analysis of 21 Apiospora genomes using comparative genomics revels a genus with tremendous synthesis potential of carbohydrate active enzymes and secondary metabolites.</title>
        <authorList>
            <person name="Sorensen T."/>
        </authorList>
    </citation>
    <scope>NUCLEOTIDE SEQUENCE [LARGE SCALE GENOMIC DNA]</scope>
    <source>
        <strain evidence="2 3">CBS 83171</strain>
    </source>
</reference>
<evidence type="ECO:0000313" key="3">
    <source>
        <dbReference type="Proteomes" id="UP001446871"/>
    </source>
</evidence>
<proteinExistence type="predicted"/>
<dbReference type="Pfam" id="PF00702">
    <property type="entry name" value="Hydrolase"/>
    <property type="match status" value="1"/>
</dbReference>
<dbReference type="SFLD" id="SFLDS00003">
    <property type="entry name" value="Haloacid_Dehalogenase"/>
    <property type="match status" value="1"/>
</dbReference>
<dbReference type="SFLD" id="SFLDG01129">
    <property type="entry name" value="C1.5:_HAD__Beta-PGM__Phosphata"/>
    <property type="match status" value="1"/>
</dbReference>
<dbReference type="PANTHER" id="PTHR43885:SF1">
    <property type="entry name" value="SUPERFAMILY HYDROLASE, PUTATIVE (AFU_ORTHOLOGUE AFUA_4G13290)-RELATED"/>
    <property type="match status" value="1"/>
</dbReference>
<sequence>MAQQASPRRFAPLQHGIAADQTSNLPKLKGVVFDVDGTLCEPQNHMFGEMRSVLGIPKSVDILEHVYSLSPRAAQDEAMESIRAIERREMARQTPQPGLAELMAYLDRRGVPKAICTRNFDAPVNHLLTKFLPGSVFHPVITREFRPPKPDPAGILFIARSWGLVQQAAAAANPEENGAREEKSPGTADDANQVADASGLIMVGDSIDDMTAGRKAGAATVLLVNKANEHLSGHAHTDMVITKLDELVHLLEKGFAGRHITEN</sequence>
<accession>A0ABR1WG46</accession>
<dbReference type="CDD" id="cd01427">
    <property type="entry name" value="HAD_like"/>
    <property type="match status" value="1"/>
</dbReference>
<dbReference type="InterPro" id="IPR036412">
    <property type="entry name" value="HAD-like_sf"/>
</dbReference>
<name>A0ABR1WG46_9PEZI</name>
<dbReference type="Gene3D" id="1.10.260.80">
    <property type="match status" value="1"/>
</dbReference>
<gene>
    <name evidence="2" type="ORF">PG996_001267</name>
</gene>
<organism evidence="2 3">
    <name type="scientific">Apiospora saccharicola</name>
    <dbReference type="NCBI Taxonomy" id="335842"/>
    <lineage>
        <taxon>Eukaryota</taxon>
        <taxon>Fungi</taxon>
        <taxon>Dikarya</taxon>
        <taxon>Ascomycota</taxon>
        <taxon>Pezizomycotina</taxon>
        <taxon>Sordariomycetes</taxon>
        <taxon>Xylariomycetidae</taxon>
        <taxon>Amphisphaeriales</taxon>
        <taxon>Apiosporaceae</taxon>
        <taxon>Apiospora</taxon>
    </lineage>
</organism>
<dbReference type="PANTHER" id="PTHR43885">
    <property type="entry name" value="HALOACID DEHALOGENASE-LIKE HYDROLASE"/>
    <property type="match status" value="1"/>
</dbReference>
<feature type="region of interest" description="Disordered" evidence="1">
    <location>
        <begin position="172"/>
        <end position="192"/>
    </location>
</feature>
<protein>
    <recommendedName>
        <fullName evidence="4">HAD-like protein</fullName>
    </recommendedName>
</protein>
<dbReference type="Gene3D" id="3.40.50.1000">
    <property type="entry name" value="HAD superfamily/HAD-like"/>
    <property type="match status" value="1"/>
</dbReference>
<keyword evidence="3" id="KW-1185">Reference proteome</keyword>
<evidence type="ECO:0008006" key="4">
    <source>
        <dbReference type="Google" id="ProtNLM"/>
    </source>
</evidence>
<dbReference type="InterPro" id="IPR023214">
    <property type="entry name" value="HAD_sf"/>
</dbReference>
<dbReference type="EMBL" id="JAQQWM010000001">
    <property type="protein sequence ID" value="KAK8082486.1"/>
    <property type="molecule type" value="Genomic_DNA"/>
</dbReference>